<comment type="caution">
    <text evidence="2">The sequence shown here is derived from an EMBL/GenBank/DDBJ whole genome shotgun (WGS) entry which is preliminary data.</text>
</comment>
<reference evidence="2 3" key="1">
    <citation type="journal article" date="2024" name="Chem. Sci.">
        <title>Discovery of megapolipeptins by genome mining of a Burkholderiales bacteria collection.</title>
        <authorList>
            <person name="Paulo B.S."/>
            <person name="Recchia M.J.J."/>
            <person name="Lee S."/>
            <person name="Fergusson C.H."/>
            <person name="Romanowski S.B."/>
            <person name="Hernandez A."/>
            <person name="Krull N."/>
            <person name="Liu D.Y."/>
            <person name="Cavanagh H."/>
            <person name="Bos A."/>
            <person name="Gray C.A."/>
            <person name="Murphy B.T."/>
            <person name="Linington R.G."/>
            <person name="Eustaquio A.S."/>
        </authorList>
    </citation>
    <scope>NUCLEOTIDE SEQUENCE [LARGE SCALE GENOMIC DNA]</scope>
    <source>
        <strain evidence="2 3">RL21-008-BIB-A</strain>
    </source>
</reference>
<feature type="signal peptide" evidence="1">
    <location>
        <begin position="1"/>
        <end position="20"/>
    </location>
</feature>
<protein>
    <submittedName>
        <fullName evidence="2">DUF4852 domain-containing protein</fullName>
    </submittedName>
</protein>
<evidence type="ECO:0000256" key="1">
    <source>
        <dbReference type="SAM" id="SignalP"/>
    </source>
</evidence>
<proteinExistence type="predicted"/>
<dbReference type="PROSITE" id="PS51257">
    <property type="entry name" value="PROKAR_LIPOPROTEIN"/>
    <property type="match status" value="1"/>
</dbReference>
<dbReference type="Proteomes" id="UP001629246">
    <property type="component" value="Unassembled WGS sequence"/>
</dbReference>
<keyword evidence="1" id="KW-0732">Signal</keyword>
<keyword evidence="3" id="KW-1185">Reference proteome</keyword>
<feature type="chain" id="PRO_5045538517" evidence="1">
    <location>
        <begin position="21"/>
        <end position="250"/>
    </location>
</feature>
<dbReference type="Pfam" id="PF16144">
    <property type="entry name" value="DUF4852"/>
    <property type="match status" value="1"/>
</dbReference>
<dbReference type="InterPro" id="IPR032325">
    <property type="entry name" value="DUF4852"/>
</dbReference>
<organism evidence="2 3">
    <name type="scientific">Herbaspirillum lusitanum</name>
    <dbReference type="NCBI Taxonomy" id="213312"/>
    <lineage>
        <taxon>Bacteria</taxon>
        <taxon>Pseudomonadati</taxon>
        <taxon>Pseudomonadota</taxon>
        <taxon>Betaproteobacteria</taxon>
        <taxon>Burkholderiales</taxon>
        <taxon>Oxalobacteraceae</taxon>
        <taxon>Herbaspirillum</taxon>
    </lineage>
</organism>
<sequence length="250" mass="27290">MRHFLISLIAATTCATVLSACNDNNAPKNTPAATAAPTLNDATSAKAAETARQEVIANAREKADKSTPLASYQPLDSGNQLMYSYLALAGLPIDYREIAAKVSVDYARSNDEFQKSDLLKALQPRIDAAVSAAKGNRYFKLVLNSPVDKYDFDKKGFPLNSSVWESGSYRYFNDNSNYHLSFTNGDGFHYLSNVPEDAARQIESLRSVYNGLDLVVYCFAQGADPASRTVKAEIVKIAVVDRKGNVLAQQ</sequence>
<dbReference type="RefSeq" id="WP_408155581.1">
    <property type="nucleotide sequence ID" value="NZ_JAQQFM010000002.1"/>
</dbReference>
<gene>
    <name evidence="2" type="ORF">PQR62_05485</name>
</gene>
<evidence type="ECO:0000313" key="2">
    <source>
        <dbReference type="EMBL" id="MFL9923701.1"/>
    </source>
</evidence>
<evidence type="ECO:0000313" key="3">
    <source>
        <dbReference type="Proteomes" id="UP001629246"/>
    </source>
</evidence>
<dbReference type="EMBL" id="JAQQFM010000002">
    <property type="protein sequence ID" value="MFL9923701.1"/>
    <property type="molecule type" value="Genomic_DNA"/>
</dbReference>
<name>A0ABW9A5H7_9BURK</name>
<accession>A0ABW9A5H7</accession>